<dbReference type="RefSeq" id="XP_040701829.1">
    <property type="nucleotide sequence ID" value="XM_040839756.1"/>
</dbReference>
<keyword evidence="2" id="KW-1185">Reference proteome</keyword>
<dbReference type="GeneID" id="63755829"/>
<sequence length="177" mass="20407">MVAPGRMSRLEVVESWIWIQRGVGLGRKSIMVKIGCIAKWTRSERTEVKCQVERKGNTKEIQKAEKTLQGEMQEKILTAAKQEAKQTEMRSGETAERVAPILTRRLHRSAVWTSWFGAEGFPPLPTTHLNNENRDESRFEERKCSDNKILTASKCNTAKIEVRSWADHHQEVKHWPI</sequence>
<name>A0A1L9TFE5_9EURO</name>
<dbReference type="AlphaFoldDB" id="A0A1L9TFE5"/>
<dbReference type="EMBL" id="KV878587">
    <property type="protein sequence ID" value="OJJ58023.1"/>
    <property type="molecule type" value="Genomic_DNA"/>
</dbReference>
<gene>
    <name evidence="1" type="ORF">ASPSYDRAFT_1021821</name>
</gene>
<protein>
    <submittedName>
        <fullName evidence="1">Uncharacterized protein</fullName>
    </submittedName>
</protein>
<dbReference type="Proteomes" id="UP000184356">
    <property type="component" value="Unassembled WGS sequence"/>
</dbReference>
<accession>A0A1L9TFE5</accession>
<evidence type="ECO:0000313" key="1">
    <source>
        <dbReference type="EMBL" id="OJJ58023.1"/>
    </source>
</evidence>
<reference evidence="2" key="1">
    <citation type="journal article" date="2017" name="Genome Biol.">
        <title>Comparative genomics reveals high biological diversity and specific adaptations in the industrially and medically important fungal genus Aspergillus.</title>
        <authorList>
            <person name="de Vries R.P."/>
            <person name="Riley R."/>
            <person name="Wiebenga A."/>
            <person name="Aguilar-Osorio G."/>
            <person name="Amillis S."/>
            <person name="Uchima C.A."/>
            <person name="Anderluh G."/>
            <person name="Asadollahi M."/>
            <person name="Askin M."/>
            <person name="Barry K."/>
            <person name="Battaglia E."/>
            <person name="Bayram O."/>
            <person name="Benocci T."/>
            <person name="Braus-Stromeyer S.A."/>
            <person name="Caldana C."/>
            <person name="Canovas D."/>
            <person name="Cerqueira G.C."/>
            <person name="Chen F."/>
            <person name="Chen W."/>
            <person name="Choi C."/>
            <person name="Clum A."/>
            <person name="Dos Santos R.A."/>
            <person name="Damasio A.R."/>
            <person name="Diallinas G."/>
            <person name="Emri T."/>
            <person name="Fekete E."/>
            <person name="Flipphi M."/>
            <person name="Freyberg S."/>
            <person name="Gallo A."/>
            <person name="Gournas C."/>
            <person name="Habgood R."/>
            <person name="Hainaut M."/>
            <person name="Harispe M.L."/>
            <person name="Henrissat B."/>
            <person name="Hilden K.S."/>
            <person name="Hope R."/>
            <person name="Hossain A."/>
            <person name="Karabika E."/>
            <person name="Karaffa L."/>
            <person name="Karanyi Z."/>
            <person name="Krasevec N."/>
            <person name="Kuo A."/>
            <person name="Kusch H."/>
            <person name="LaButti K."/>
            <person name="Lagendijk E.L."/>
            <person name="Lapidus A."/>
            <person name="Levasseur A."/>
            <person name="Lindquist E."/>
            <person name="Lipzen A."/>
            <person name="Logrieco A.F."/>
            <person name="MacCabe A."/>
            <person name="Maekelae M.R."/>
            <person name="Malavazi I."/>
            <person name="Melin P."/>
            <person name="Meyer V."/>
            <person name="Mielnichuk N."/>
            <person name="Miskei M."/>
            <person name="Molnar A.P."/>
            <person name="Mule G."/>
            <person name="Ngan C.Y."/>
            <person name="Orejas M."/>
            <person name="Orosz E."/>
            <person name="Ouedraogo J.P."/>
            <person name="Overkamp K.M."/>
            <person name="Park H.-S."/>
            <person name="Perrone G."/>
            <person name="Piumi F."/>
            <person name="Punt P.J."/>
            <person name="Ram A.F."/>
            <person name="Ramon A."/>
            <person name="Rauscher S."/>
            <person name="Record E."/>
            <person name="Riano-Pachon D.M."/>
            <person name="Robert V."/>
            <person name="Roehrig J."/>
            <person name="Ruller R."/>
            <person name="Salamov A."/>
            <person name="Salih N.S."/>
            <person name="Samson R.A."/>
            <person name="Sandor E."/>
            <person name="Sanguinetti M."/>
            <person name="Schuetze T."/>
            <person name="Sepcic K."/>
            <person name="Shelest E."/>
            <person name="Sherlock G."/>
            <person name="Sophianopoulou V."/>
            <person name="Squina F.M."/>
            <person name="Sun H."/>
            <person name="Susca A."/>
            <person name="Todd R.B."/>
            <person name="Tsang A."/>
            <person name="Unkles S.E."/>
            <person name="van de Wiele N."/>
            <person name="van Rossen-Uffink D."/>
            <person name="Oliveira J.V."/>
            <person name="Vesth T.C."/>
            <person name="Visser J."/>
            <person name="Yu J.-H."/>
            <person name="Zhou M."/>
            <person name="Andersen M.R."/>
            <person name="Archer D.B."/>
            <person name="Baker S.E."/>
            <person name="Benoit I."/>
            <person name="Brakhage A.A."/>
            <person name="Braus G.H."/>
            <person name="Fischer R."/>
            <person name="Frisvad J.C."/>
            <person name="Goldman G.H."/>
            <person name="Houbraken J."/>
            <person name="Oakley B."/>
            <person name="Pocsi I."/>
            <person name="Scazzocchio C."/>
            <person name="Seiboth B."/>
            <person name="vanKuyk P.A."/>
            <person name="Wortman J."/>
            <person name="Dyer P.S."/>
            <person name="Grigoriev I.V."/>
        </authorList>
    </citation>
    <scope>NUCLEOTIDE SEQUENCE [LARGE SCALE GENOMIC DNA]</scope>
    <source>
        <strain evidence="2">CBS 593.65</strain>
    </source>
</reference>
<evidence type="ECO:0000313" key="2">
    <source>
        <dbReference type="Proteomes" id="UP000184356"/>
    </source>
</evidence>
<organism evidence="1 2">
    <name type="scientific">Aspergillus sydowii CBS 593.65</name>
    <dbReference type="NCBI Taxonomy" id="1036612"/>
    <lineage>
        <taxon>Eukaryota</taxon>
        <taxon>Fungi</taxon>
        <taxon>Dikarya</taxon>
        <taxon>Ascomycota</taxon>
        <taxon>Pezizomycotina</taxon>
        <taxon>Eurotiomycetes</taxon>
        <taxon>Eurotiomycetidae</taxon>
        <taxon>Eurotiales</taxon>
        <taxon>Aspergillaceae</taxon>
        <taxon>Aspergillus</taxon>
        <taxon>Aspergillus subgen. Nidulantes</taxon>
    </lineage>
</organism>
<dbReference type="VEuPathDB" id="FungiDB:ASPSYDRAFT_1021821"/>
<proteinExistence type="predicted"/>